<proteinExistence type="predicted"/>
<dbReference type="EMBL" id="CABPSI010000004">
    <property type="protein sequence ID" value="VVE34851.1"/>
    <property type="molecule type" value="Genomic_DNA"/>
</dbReference>
<evidence type="ECO:0000313" key="2">
    <source>
        <dbReference type="EMBL" id="VVE34851.1"/>
    </source>
</evidence>
<feature type="domain" description="AB hydrolase-1" evidence="1">
    <location>
        <begin position="7"/>
        <end position="220"/>
    </location>
</feature>
<accession>A0A5E4XEI4</accession>
<dbReference type="InterPro" id="IPR052897">
    <property type="entry name" value="Sec-Metab_Biosynth_Hydrolase"/>
</dbReference>
<dbReference type="AlphaFoldDB" id="A0A5E4XEI4"/>
<reference evidence="2 3" key="1">
    <citation type="submission" date="2019-08" db="EMBL/GenBank/DDBJ databases">
        <authorList>
            <person name="Peeters C."/>
        </authorList>
    </citation>
    <scope>NUCLEOTIDE SEQUENCE [LARGE SCALE GENOMIC DNA]</scope>
    <source>
        <strain evidence="2 3">LMG 31115</strain>
    </source>
</reference>
<dbReference type="PANTHER" id="PTHR37017">
    <property type="entry name" value="AB HYDROLASE-1 DOMAIN-CONTAINING PROTEIN-RELATED"/>
    <property type="match status" value="1"/>
</dbReference>
<dbReference type="InterPro" id="IPR029058">
    <property type="entry name" value="AB_hydrolase_fold"/>
</dbReference>
<protein>
    <submittedName>
        <fullName evidence="2">Hydrolase</fullName>
    </submittedName>
</protein>
<dbReference type="PANTHER" id="PTHR37017:SF11">
    <property type="entry name" value="ESTERASE_LIPASE_THIOESTERASE DOMAIN-CONTAINING PROTEIN"/>
    <property type="match status" value="1"/>
</dbReference>
<dbReference type="Gene3D" id="3.40.50.1820">
    <property type="entry name" value="alpha/beta hydrolase"/>
    <property type="match status" value="1"/>
</dbReference>
<evidence type="ECO:0000259" key="1">
    <source>
        <dbReference type="Pfam" id="PF12697"/>
    </source>
</evidence>
<dbReference type="Proteomes" id="UP000333828">
    <property type="component" value="Unassembled WGS sequence"/>
</dbReference>
<name>A0A5E4XEI4_9BURK</name>
<evidence type="ECO:0000313" key="3">
    <source>
        <dbReference type="Proteomes" id="UP000333828"/>
    </source>
</evidence>
<organism evidence="2 3">
    <name type="scientific">Pandoraea iniqua</name>
    <dbReference type="NCBI Taxonomy" id="2508288"/>
    <lineage>
        <taxon>Bacteria</taxon>
        <taxon>Pseudomonadati</taxon>
        <taxon>Pseudomonadota</taxon>
        <taxon>Betaproteobacteria</taxon>
        <taxon>Burkholderiales</taxon>
        <taxon>Burkholderiaceae</taxon>
        <taxon>Pandoraea</taxon>
    </lineage>
</organism>
<gene>
    <name evidence="2" type="ORF">PIN31115_03827</name>
</gene>
<keyword evidence="3" id="KW-1185">Reference proteome</keyword>
<dbReference type="SUPFAM" id="SSF53474">
    <property type="entry name" value="alpha/beta-Hydrolases"/>
    <property type="match status" value="1"/>
</dbReference>
<dbReference type="InterPro" id="IPR000073">
    <property type="entry name" value="AB_hydrolase_1"/>
</dbReference>
<sequence>MSDKPTVILVHGFWGGAAHWAKVIVELTRKGYTSIHAVEMPLTSLADDAERTRKMIAQQKGPVLLVGHSYGGAVITEAGDQPNVIGLVYIAAFAPDAGESPGGITEQHPPVAVPNLAPDSDGYLWIKADKFHESFCQDLTPEEGLVMAVTQKAPLASTFGDTITSPAWKKKPSWYQISSDDRMIAPENEAKMAARLNARKVITLAASHASLASKPVDVAALIDEAASTLANT</sequence>
<dbReference type="GO" id="GO:0016787">
    <property type="term" value="F:hydrolase activity"/>
    <property type="evidence" value="ECO:0007669"/>
    <property type="project" value="UniProtKB-KW"/>
</dbReference>
<dbReference type="Pfam" id="PF12697">
    <property type="entry name" value="Abhydrolase_6"/>
    <property type="match status" value="1"/>
</dbReference>
<dbReference type="RefSeq" id="WP_150685387.1">
    <property type="nucleotide sequence ID" value="NZ_CABPSI010000004.1"/>
</dbReference>
<keyword evidence="2" id="KW-0378">Hydrolase</keyword>